<dbReference type="Proteomes" id="UP000742786">
    <property type="component" value="Unassembled WGS sequence"/>
</dbReference>
<reference evidence="1" key="1">
    <citation type="submission" date="2021-04" db="EMBL/GenBank/DDBJ databases">
        <authorList>
            <person name="Hornung B."/>
        </authorList>
    </citation>
    <scope>NUCLEOTIDE SEQUENCE</scope>
    <source>
        <strain evidence="1">G5G6</strain>
    </source>
</reference>
<sequence>MLPVGPLPAWLRQFLRPICGYKHEIFYHKTGAERAGDGSRKIRTALSVILTFAVVNLSEATESVGVSEFLRMKRQETFSQCCRLPLLYGRRRAARW</sequence>
<name>A0A916J1D8_9PROT</name>
<evidence type="ECO:0000313" key="1">
    <source>
        <dbReference type="EMBL" id="CAG4882800.1"/>
    </source>
</evidence>
<keyword evidence="2" id="KW-1185">Reference proteome</keyword>
<proteinExistence type="predicted"/>
<protein>
    <submittedName>
        <fullName evidence="1">Uncharacterized protein</fullName>
    </submittedName>
</protein>
<organism evidence="1 2">
    <name type="scientific">Georgfuchsia toluolica</name>
    <dbReference type="NCBI Taxonomy" id="424218"/>
    <lineage>
        <taxon>Bacteria</taxon>
        <taxon>Pseudomonadati</taxon>
        <taxon>Pseudomonadota</taxon>
        <taxon>Betaproteobacteria</taxon>
        <taxon>Nitrosomonadales</taxon>
        <taxon>Sterolibacteriaceae</taxon>
        <taxon>Georgfuchsia</taxon>
    </lineage>
</organism>
<evidence type="ECO:0000313" key="2">
    <source>
        <dbReference type="Proteomes" id="UP000742786"/>
    </source>
</evidence>
<accession>A0A916J1D8</accession>
<comment type="caution">
    <text evidence="1">The sequence shown here is derived from an EMBL/GenBank/DDBJ whole genome shotgun (WGS) entry which is preliminary data.</text>
</comment>
<dbReference type="EMBL" id="CAJQUM010000001">
    <property type="protein sequence ID" value="CAG4882800.1"/>
    <property type="molecule type" value="Genomic_DNA"/>
</dbReference>
<gene>
    <name evidence="1" type="ORF">GTOL_10682</name>
</gene>
<dbReference type="AlphaFoldDB" id="A0A916J1D8"/>